<dbReference type="Gene3D" id="3.30.200.20">
    <property type="entry name" value="Phosphorylase Kinase, domain 1"/>
    <property type="match status" value="1"/>
</dbReference>
<dbReference type="HOGENOM" id="CLU_000288_41_3_1"/>
<evidence type="ECO:0000313" key="16">
    <source>
        <dbReference type="EMBL" id="ERN15239.1"/>
    </source>
</evidence>
<dbReference type="InterPro" id="IPR017441">
    <property type="entry name" value="Protein_kinase_ATP_BS"/>
</dbReference>
<reference evidence="17" key="1">
    <citation type="journal article" date="2013" name="Science">
        <title>The Amborella genome and the evolution of flowering plants.</title>
        <authorList>
            <consortium name="Amborella Genome Project"/>
        </authorList>
    </citation>
    <scope>NUCLEOTIDE SEQUENCE [LARGE SCALE GENOMIC DNA]</scope>
</reference>
<dbReference type="PANTHER" id="PTHR45631">
    <property type="entry name" value="OS07G0107800 PROTEIN-RELATED"/>
    <property type="match status" value="1"/>
</dbReference>
<dbReference type="InterPro" id="IPR003591">
    <property type="entry name" value="Leu-rich_rpt_typical-subtyp"/>
</dbReference>
<dbReference type="SMART" id="SM00369">
    <property type="entry name" value="LRR_TYP"/>
    <property type="match status" value="2"/>
</dbReference>
<dbReference type="InterPro" id="IPR032675">
    <property type="entry name" value="LRR_dom_sf"/>
</dbReference>
<dbReference type="FunFam" id="3.80.10.10:FF:000129">
    <property type="entry name" value="Leucine-rich repeat receptor-like kinase"/>
    <property type="match status" value="1"/>
</dbReference>
<dbReference type="SUPFAM" id="SSF56112">
    <property type="entry name" value="Protein kinase-like (PK-like)"/>
    <property type="match status" value="1"/>
</dbReference>
<keyword evidence="9 12" id="KW-0067">ATP-binding</keyword>
<evidence type="ECO:0000256" key="9">
    <source>
        <dbReference type="ARBA" id="ARBA00022840"/>
    </source>
</evidence>
<dbReference type="InterPro" id="IPR001611">
    <property type="entry name" value="Leu-rich_rpt"/>
</dbReference>
<dbReference type="PANTHER" id="PTHR45631:SF202">
    <property type="entry name" value="SENESCENCE-INDUCED RECEPTOR-LIKE SERINE_THREONINE-PROTEIN KINASE"/>
    <property type="match status" value="1"/>
</dbReference>
<dbReference type="PROSITE" id="PS00108">
    <property type="entry name" value="PROTEIN_KINASE_ST"/>
    <property type="match status" value="1"/>
</dbReference>
<dbReference type="FunFam" id="3.30.200.20:FF:000394">
    <property type="entry name" value="Leucine-rich repeat receptor-like protein kinase"/>
    <property type="match status" value="1"/>
</dbReference>
<evidence type="ECO:0000256" key="11">
    <source>
        <dbReference type="ARBA" id="ARBA00023136"/>
    </source>
</evidence>
<evidence type="ECO:0000256" key="4">
    <source>
        <dbReference type="ARBA" id="ARBA00022692"/>
    </source>
</evidence>
<feature type="non-terminal residue" evidence="16">
    <location>
        <position position="736"/>
    </location>
</feature>
<evidence type="ECO:0000256" key="1">
    <source>
        <dbReference type="ARBA" id="ARBA00004167"/>
    </source>
</evidence>
<dbReference type="EMBL" id="KI392510">
    <property type="protein sequence ID" value="ERN15239.1"/>
    <property type="molecule type" value="Genomic_DNA"/>
</dbReference>
<keyword evidence="7 12" id="KW-0547">Nucleotide-binding</keyword>
<keyword evidence="10 13" id="KW-1133">Transmembrane helix</keyword>
<keyword evidence="3" id="KW-0808">Transferase</keyword>
<dbReference type="InterPro" id="IPR008271">
    <property type="entry name" value="Ser/Thr_kinase_AS"/>
</dbReference>
<feature type="domain" description="Protein kinase" evidence="15">
    <location>
        <begin position="564"/>
        <end position="736"/>
    </location>
</feature>
<keyword evidence="17" id="KW-1185">Reference proteome</keyword>
<organism evidence="16 17">
    <name type="scientific">Amborella trichopoda</name>
    <dbReference type="NCBI Taxonomy" id="13333"/>
    <lineage>
        <taxon>Eukaryota</taxon>
        <taxon>Viridiplantae</taxon>
        <taxon>Streptophyta</taxon>
        <taxon>Embryophyta</taxon>
        <taxon>Tracheophyta</taxon>
        <taxon>Spermatophyta</taxon>
        <taxon>Magnoliopsida</taxon>
        <taxon>Amborellales</taxon>
        <taxon>Amborellaceae</taxon>
        <taxon>Amborella</taxon>
    </lineage>
</organism>
<dbReference type="AlphaFoldDB" id="U5CYJ2"/>
<dbReference type="Gene3D" id="1.10.510.10">
    <property type="entry name" value="Transferase(Phosphotransferase) domain 1"/>
    <property type="match status" value="1"/>
</dbReference>
<evidence type="ECO:0000259" key="15">
    <source>
        <dbReference type="PROSITE" id="PS50011"/>
    </source>
</evidence>
<dbReference type="PRINTS" id="PR00019">
    <property type="entry name" value="LEURICHRPT"/>
</dbReference>
<dbReference type="GO" id="GO:0016020">
    <property type="term" value="C:membrane"/>
    <property type="evidence" value="ECO:0007669"/>
    <property type="project" value="UniProtKB-SubCell"/>
</dbReference>
<dbReference type="InterPro" id="IPR011009">
    <property type="entry name" value="Kinase-like_dom_sf"/>
</dbReference>
<evidence type="ECO:0000256" key="8">
    <source>
        <dbReference type="ARBA" id="ARBA00022777"/>
    </source>
</evidence>
<dbReference type="Pfam" id="PF00069">
    <property type="entry name" value="Pkinase"/>
    <property type="match status" value="1"/>
</dbReference>
<evidence type="ECO:0000313" key="17">
    <source>
        <dbReference type="Proteomes" id="UP000017836"/>
    </source>
</evidence>
<keyword evidence="11 13" id="KW-0472">Membrane</keyword>
<protein>
    <recommendedName>
        <fullName evidence="15">Protein kinase domain-containing protein</fullName>
    </recommendedName>
</protein>
<dbReference type="InterPro" id="IPR000719">
    <property type="entry name" value="Prot_kinase_dom"/>
</dbReference>
<dbReference type="SUPFAM" id="SSF52058">
    <property type="entry name" value="L domain-like"/>
    <property type="match status" value="1"/>
</dbReference>
<dbReference type="GO" id="GO:0005524">
    <property type="term" value="F:ATP binding"/>
    <property type="evidence" value="ECO:0007669"/>
    <property type="project" value="UniProtKB-UniRule"/>
</dbReference>
<dbReference type="Gramene" id="ERN15239">
    <property type="protein sequence ID" value="ERN15239"/>
    <property type="gene ID" value="AMTR_s00056p00201700"/>
</dbReference>
<comment type="subcellular location">
    <subcellularLocation>
        <location evidence="1">Membrane</location>
        <topology evidence="1">Single-pass membrane protein</topology>
    </subcellularLocation>
</comment>
<feature type="binding site" evidence="12">
    <location>
        <position position="592"/>
    </location>
    <ligand>
        <name>ATP</name>
        <dbReference type="ChEBI" id="CHEBI:30616"/>
    </ligand>
</feature>
<dbReference type="PROSITE" id="PS50011">
    <property type="entry name" value="PROTEIN_KINASE_DOM"/>
    <property type="match status" value="1"/>
</dbReference>
<evidence type="ECO:0000256" key="5">
    <source>
        <dbReference type="ARBA" id="ARBA00022729"/>
    </source>
</evidence>
<dbReference type="Proteomes" id="UP000017836">
    <property type="component" value="Unassembled WGS sequence"/>
</dbReference>
<dbReference type="GO" id="GO:0004672">
    <property type="term" value="F:protein kinase activity"/>
    <property type="evidence" value="ECO:0007669"/>
    <property type="project" value="InterPro"/>
</dbReference>
<evidence type="ECO:0000256" key="12">
    <source>
        <dbReference type="PROSITE-ProRule" id="PRU10141"/>
    </source>
</evidence>
<dbReference type="PROSITE" id="PS00107">
    <property type="entry name" value="PROTEIN_KINASE_ATP"/>
    <property type="match status" value="1"/>
</dbReference>
<dbReference type="Pfam" id="PF13855">
    <property type="entry name" value="LRR_8"/>
    <property type="match status" value="1"/>
</dbReference>
<keyword evidence="4 13" id="KW-0812">Transmembrane</keyword>
<evidence type="ECO:0000256" key="3">
    <source>
        <dbReference type="ARBA" id="ARBA00022679"/>
    </source>
</evidence>
<dbReference type="Gene3D" id="3.80.10.10">
    <property type="entry name" value="Ribonuclease Inhibitor"/>
    <property type="match status" value="1"/>
</dbReference>
<sequence>MERPKLIFCVHLLGLLCFTYVVCGQDGSVYLDCGYMGAEYLDPSTTIHYTSDAMYIDTGEPMTINNSSLSTQYQSLRAFKQGKRNCYNVTGLTHNRTYLIRAWFVHGNYDSSFQLPKFDLYLGVDHWFTVNPQNFKDQVWTETMSIIMTEYVAVCLVNIDLGTPFISALELRPLAGSMYPVVNPSRSLTTLVRRDIGSSSDTAVRYMLDPYDRVWEPYTSKDWVPLNFSSFVIDSNDELQPPAVVMETAAQPSDPNGSISVSWDPPTWDPDSPFFFCFYFFESTPGSRIVVVELNGAEWDTMNTTINTWLCTKEPERRFSQYHVTFRAPSASSFPPILNGYEVYVANMRSQLATDAGDVAALMDIKDKLRLTNRSWTGDPCFPEDYSWDALTCNQAPNRRIIALDLSGSGLNGEIPASIANLNELTSLNLSNNQLTGPIPERFAHLTKLTSLDLSRNNLTGLVPSTLIDKNNSGVLLLRIFQNPSLLRPNSSEPTQKKSKKNVFIVVISVSATMVLLFAFAFILIMKRRKINGTKILSMRNRKNSSNSDGARAFTHSEIVKITNDYEKVIGQGGYGTVFYGRLADGREVAVKILSKDSRQGVKEFSAEVKLLMRVHHKYLASLIGFSEEDKEKILVYEYMPKGNLYSILSDKRSNSIVLNWEQRIQIALSAAQGLEYLHYGCKPSIVHRDIKTSNILLNEKFEAKLADFGLSRFGPTEGDTHISTTVMGTPGYVDP</sequence>
<accession>U5CYJ2</accession>
<feature type="transmembrane region" description="Helical" evidence="13">
    <location>
        <begin position="503"/>
        <end position="525"/>
    </location>
</feature>
<evidence type="ECO:0000256" key="7">
    <source>
        <dbReference type="ARBA" id="ARBA00022741"/>
    </source>
</evidence>
<proteinExistence type="predicted"/>
<keyword evidence="5 14" id="KW-0732">Signal</keyword>
<dbReference type="InterPro" id="IPR024788">
    <property type="entry name" value="Malectin-like_Carb-bd_dom"/>
</dbReference>
<evidence type="ECO:0000256" key="14">
    <source>
        <dbReference type="SAM" id="SignalP"/>
    </source>
</evidence>
<keyword evidence="8" id="KW-0418">Kinase</keyword>
<feature type="signal peptide" evidence="14">
    <location>
        <begin position="1"/>
        <end position="24"/>
    </location>
</feature>
<evidence type="ECO:0000256" key="6">
    <source>
        <dbReference type="ARBA" id="ARBA00022737"/>
    </source>
</evidence>
<dbReference type="OMA" id="CEDRICA"/>
<name>U5CYJ2_AMBTC</name>
<keyword evidence="6" id="KW-0677">Repeat</keyword>
<feature type="chain" id="PRO_5004658778" description="Protein kinase domain-containing protein" evidence="14">
    <location>
        <begin position="25"/>
        <end position="736"/>
    </location>
</feature>
<dbReference type="Pfam" id="PF12819">
    <property type="entry name" value="Malectin_like"/>
    <property type="match status" value="1"/>
</dbReference>
<dbReference type="eggNOG" id="ENOG502QQCZ">
    <property type="taxonomic scope" value="Eukaryota"/>
</dbReference>
<keyword evidence="2" id="KW-0433">Leucine-rich repeat</keyword>
<evidence type="ECO:0000256" key="2">
    <source>
        <dbReference type="ARBA" id="ARBA00022614"/>
    </source>
</evidence>
<evidence type="ECO:0000256" key="10">
    <source>
        <dbReference type="ARBA" id="ARBA00022989"/>
    </source>
</evidence>
<dbReference type="SMART" id="SM00220">
    <property type="entry name" value="S_TKc"/>
    <property type="match status" value="1"/>
</dbReference>
<gene>
    <name evidence="16" type="ORF">AMTR_s00056p00201700</name>
</gene>
<evidence type="ECO:0000256" key="13">
    <source>
        <dbReference type="SAM" id="Phobius"/>
    </source>
</evidence>